<dbReference type="InterPro" id="IPR035905">
    <property type="entry name" value="Barstar-like_sf"/>
</dbReference>
<name>A0ABS9J3Q7_9FLAO</name>
<dbReference type="EMBL" id="JAETXX010000005">
    <property type="protein sequence ID" value="MCF8715071.1"/>
    <property type="molecule type" value="Genomic_DNA"/>
</dbReference>
<comment type="caution">
    <text evidence="1">The sequence shown here is derived from an EMBL/GenBank/DDBJ whole genome shotgun (WGS) entry which is preliminary data.</text>
</comment>
<dbReference type="RefSeq" id="WP_236959037.1">
    <property type="nucleotide sequence ID" value="NZ_JAETXX010000005.1"/>
</dbReference>
<keyword evidence="2" id="KW-1185">Reference proteome</keyword>
<dbReference type="Gene3D" id="3.30.370.10">
    <property type="entry name" value="Barstar-like"/>
    <property type="match status" value="1"/>
</dbReference>
<sequence>MSKQFTIQGDNIHDIKSFYKEINRLFMSSEDWEISESLDAFNDLLYGGFGSLSSDEDIDLIWKNISKNKSDLGIETTLEFYKNKLKEPTIYNTDFIQEKITELEQGFGKTYFEILMEIIVNQSRIHLIEK</sequence>
<dbReference type="Proteomes" id="UP000829517">
    <property type="component" value="Unassembled WGS sequence"/>
</dbReference>
<reference evidence="1 2" key="1">
    <citation type="submission" date="2021-01" db="EMBL/GenBank/DDBJ databases">
        <title>Genome sequencing of Joostella atrarenae M1-2 (= KCTC 23194).</title>
        <authorList>
            <person name="Zakaria M.R."/>
            <person name="Lam M.Q."/>
            <person name="Chong C.S."/>
        </authorList>
    </citation>
    <scope>NUCLEOTIDE SEQUENCE [LARGE SCALE GENOMIC DNA]</scope>
    <source>
        <strain evidence="1 2">M1-2</strain>
    </source>
</reference>
<evidence type="ECO:0000313" key="2">
    <source>
        <dbReference type="Proteomes" id="UP000829517"/>
    </source>
</evidence>
<organism evidence="1 2">
    <name type="scientific">Joostella atrarenae</name>
    <dbReference type="NCBI Taxonomy" id="679257"/>
    <lineage>
        <taxon>Bacteria</taxon>
        <taxon>Pseudomonadati</taxon>
        <taxon>Bacteroidota</taxon>
        <taxon>Flavobacteriia</taxon>
        <taxon>Flavobacteriales</taxon>
        <taxon>Flavobacteriaceae</taxon>
        <taxon>Joostella</taxon>
    </lineage>
</organism>
<protein>
    <submittedName>
        <fullName evidence="1">Ribonuclease inhibitor</fullName>
    </submittedName>
</protein>
<proteinExistence type="predicted"/>
<accession>A0ABS9J3Q7</accession>
<dbReference type="SUPFAM" id="SSF52038">
    <property type="entry name" value="Barstar-related"/>
    <property type="match status" value="1"/>
</dbReference>
<gene>
    <name evidence="1" type="ORF">JM658_09570</name>
</gene>
<evidence type="ECO:0000313" key="1">
    <source>
        <dbReference type="EMBL" id="MCF8715071.1"/>
    </source>
</evidence>